<dbReference type="GO" id="GO:0140359">
    <property type="term" value="F:ABC-type transporter activity"/>
    <property type="evidence" value="ECO:0007669"/>
    <property type="project" value="InterPro"/>
</dbReference>
<evidence type="ECO:0000256" key="1">
    <source>
        <dbReference type="ARBA" id="ARBA00004651"/>
    </source>
</evidence>
<dbReference type="InterPro" id="IPR027417">
    <property type="entry name" value="P-loop_NTPase"/>
</dbReference>
<evidence type="ECO:0000259" key="11">
    <source>
        <dbReference type="PROSITE" id="PS50929"/>
    </source>
</evidence>
<dbReference type="SUPFAM" id="SSF90123">
    <property type="entry name" value="ABC transporter transmembrane region"/>
    <property type="match status" value="1"/>
</dbReference>
<dbReference type="Gene3D" id="3.40.50.300">
    <property type="entry name" value="P-loop containing nucleotide triphosphate hydrolases"/>
    <property type="match status" value="1"/>
</dbReference>
<dbReference type="PANTHER" id="PTHR24221:SF654">
    <property type="entry name" value="ATP-BINDING CASSETTE SUB-FAMILY B MEMBER 6"/>
    <property type="match status" value="1"/>
</dbReference>
<feature type="transmembrane region" description="Helical" evidence="9">
    <location>
        <begin position="33"/>
        <end position="58"/>
    </location>
</feature>
<dbReference type="PROSITE" id="PS50893">
    <property type="entry name" value="ABC_TRANSPORTER_2"/>
    <property type="match status" value="1"/>
</dbReference>
<feature type="domain" description="ABC transporter" evidence="10">
    <location>
        <begin position="370"/>
        <end position="612"/>
    </location>
</feature>
<dbReference type="SUPFAM" id="SSF52540">
    <property type="entry name" value="P-loop containing nucleoside triphosphate hydrolases"/>
    <property type="match status" value="1"/>
</dbReference>
<keyword evidence="2" id="KW-0813">Transport</keyword>
<feature type="transmembrane region" description="Helical" evidence="9">
    <location>
        <begin position="87"/>
        <end position="109"/>
    </location>
</feature>
<keyword evidence="3" id="KW-1003">Cell membrane</keyword>
<evidence type="ECO:0000259" key="10">
    <source>
        <dbReference type="PROSITE" id="PS50893"/>
    </source>
</evidence>
<comment type="caution">
    <text evidence="12">The sequence shown here is derived from an EMBL/GenBank/DDBJ whole genome shotgun (WGS) entry which is preliminary data.</text>
</comment>
<dbReference type="InterPro" id="IPR003593">
    <property type="entry name" value="AAA+_ATPase"/>
</dbReference>
<feature type="transmembrane region" description="Helical" evidence="9">
    <location>
        <begin position="171"/>
        <end position="188"/>
    </location>
</feature>
<keyword evidence="8 9" id="KW-0472">Membrane</keyword>
<dbReference type="InterPro" id="IPR011527">
    <property type="entry name" value="ABC1_TM_dom"/>
</dbReference>
<evidence type="ECO:0000313" key="13">
    <source>
        <dbReference type="Proteomes" id="UP000095347"/>
    </source>
</evidence>
<evidence type="ECO:0000256" key="4">
    <source>
        <dbReference type="ARBA" id="ARBA00022692"/>
    </source>
</evidence>
<keyword evidence="7 9" id="KW-1133">Transmembrane helix</keyword>
<evidence type="ECO:0000313" key="12">
    <source>
        <dbReference type="EMBL" id="OEJ64163.1"/>
    </source>
</evidence>
<dbReference type="OrthoDB" id="5288404at2"/>
<comment type="subcellular location">
    <subcellularLocation>
        <location evidence="1">Cell membrane</location>
        <topology evidence="1">Multi-pass membrane protein</topology>
    </subcellularLocation>
</comment>
<evidence type="ECO:0000256" key="5">
    <source>
        <dbReference type="ARBA" id="ARBA00022741"/>
    </source>
</evidence>
<feature type="domain" description="ABC transmembrane type-1" evidence="11">
    <location>
        <begin position="34"/>
        <end position="336"/>
    </location>
</feature>
<dbReference type="GO" id="GO:0005886">
    <property type="term" value="C:plasma membrane"/>
    <property type="evidence" value="ECO:0007669"/>
    <property type="project" value="UniProtKB-SubCell"/>
</dbReference>
<evidence type="ECO:0008006" key="14">
    <source>
        <dbReference type="Google" id="ProtNLM"/>
    </source>
</evidence>
<reference evidence="13" key="1">
    <citation type="submission" date="2016-07" db="EMBL/GenBank/DDBJ databases">
        <authorList>
            <person name="Florea S."/>
            <person name="Webb J.S."/>
            <person name="Jaromczyk J."/>
            <person name="Schardl C.L."/>
        </authorList>
    </citation>
    <scope>NUCLEOTIDE SEQUENCE [LARGE SCALE GENOMIC DNA]</scope>
    <source>
        <strain evidence="13">MV-1</strain>
    </source>
</reference>
<dbReference type="GO" id="GO:0034040">
    <property type="term" value="F:ATPase-coupled lipid transmembrane transporter activity"/>
    <property type="evidence" value="ECO:0007669"/>
    <property type="project" value="TreeGrafter"/>
</dbReference>
<dbReference type="PROSITE" id="PS50929">
    <property type="entry name" value="ABC_TM1F"/>
    <property type="match status" value="1"/>
</dbReference>
<dbReference type="Pfam" id="PF00005">
    <property type="entry name" value="ABC_tran"/>
    <property type="match status" value="1"/>
</dbReference>
<protein>
    <recommendedName>
        <fullName evidence="14">ABC transporter ATP-binding protein</fullName>
    </recommendedName>
</protein>
<keyword evidence="6" id="KW-0067">ATP-binding</keyword>
<dbReference type="Gene3D" id="1.20.1560.10">
    <property type="entry name" value="ABC transporter type 1, transmembrane domain"/>
    <property type="match status" value="1"/>
</dbReference>
<evidence type="ECO:0000256" key="7">
    <source>
        <dbReference type="ARBA" id="ARBA00022989"/>
    </source>
</evidence>
<dbReference type="InterPro" id="IPR039421">
    <property type="entry name" value="Type_1_exporter"/>
</dbReference>
<dbReference type="RefSeq" id="WP_069959350.1">
    <property type="nucleotide sequence ID" value="NZ_MCGG01000077.1"/>
</dbReference>
<dbReference type="InterPro" id="IPR003439">
    <property type="entry name" value="ABC_transporter-like_ATP-bd"/>
</dbReference>
<proteinExistence type="predicted"/>
<evidence type="ECO:0000256" key="3">
    <source>
        <dbReference type="ARBA" id="ARBA00022475"/>
    </source>
</evidence>
<dbReference type="STRING" id="28181.BEN30_16995"/>
<evidence type="ECO:0000256" key="9">
    <source>
        <dbReference type="SAM" id="Phobius"/>
    </source>
</evidence>
<dbReference type="InterPro" id="IPR036640">
    <property type="entry name" value="ABC1_TM_sf"/>
</dbReference>
<dbReference type="AlphaFoldDB" id="A0A1E5Q3T3"/>
<evidence type="ECO:0000256" key="6">
    <source>
        <dbReference type="ARBA" id="ARBA00022840"/>
    </source>
</evidence>
<dbReference type="SMART" id="SM00382">
    <property type="entry name" value="AAA"/>
    <property type="match status" value="1"/>
</dbReference>
<accession>A0A1E5Q3T3</accession>
<gene>
    <name evidence="12" type="ORF">BEN30_16995</name>
</gene>
<dbReference type="Proteomes" id="UP000095347">
    <property type="component" value="Unassembled WGS sequence"/>
</dbReference>
<keyword evidence="4 9" id="KW-0812">Transmembrane</keyword>
<keyword evidence="13" id="KW-1185">Reference proteome</keyword>
<organism evidence="12 13">
    <name type="scientific">Magnetovibrio blakemorei</name>
    <dbReference type="NCBI Taxonomy" id="28181"/>
    <lineage>
        <taxon>Bacteria</taxon>
        <taxon>Pseudomonadati</taxon>
        <taxon>Pseudomonadota</taxon>
        <taxon>Alphaproteobacteria</taxon>
        <taxon>Rhodospirillales</taxon>
        <taxon>Magnetovibrionaceae</taxon>
        <taxon>Magnetovibrio</taxon>
    </lineage>
</organism>
<dbReference type="FunFam" id="3.40.50.300:FF:000854">
    <property type="entry name" value="Multidrug ABC transporter ATP-binding protein"/>
    <property type="match status" value="1"/>
</dbReference>
<feature type="transmembrane region" description="Helical" evidence="9">
    <location>
        <begin position="279"/>
        <end position="299"/>
    </location>
</feature>
<dbReference type="GO" id="GO:0016887">
    <property type="term" value="F:ATP hydrolysis activity"/>
    <property type="evidence" value="ECO:0007669"/>
    <property type="project" value="InterPro"/>
</dbReference>
<name>A0A1E5Q3T3_9PROT</name>
<evidence type="ECO:0000256" key="2">
    <source>
        <dbReference type="ARBA" id="ARBA00022448"/>
    </source>
</evidence>
<dbReference type="GO" id="GO:0005524">
    <property type="term" value="F:ATP binding"/>
    <property type="evidence" value="ECO:0007669"/>
    <property type="project" value="UniProtKB-KW"/>
</dbReference>
<dbReference type="InterPro" id="IPR017871">
    <property type="entry name" value="ABC_transporter-like_CS"/>
</dbReference>
<dbReference type="PROSITE" id="PS00211">
    <property type="entry name" value="ABC_TRANSPORTER_1"/>
    <property type="match status" value="1"/>
</dbReference>
<evidence type="ECO:0000256" key="8">
    <source>
        <dbReference type="ARBA" id="ARBA00023136"/>
    </source>
</evidence>
<dbReference type="PANTHER" id="PTHR24221">
    <property type="entry name" value="ATP-BINDING CASSETTE SUB-FAMILY B"/>
    <property type="match status" value="1"/>
</dbReference>
<sequence length="614" mass="68346">MFKLNNLSRRISSVFNGVKKGLRLTTIRERRKMIFLFFSSLLLAVIQTAVLISIIPMVQLMIDPTKLPTQNVFSWIEPLINLIDGRYFLLLLAGGIFTLISLKAILSWLHLGWVSGFSAHCEVRLSSHLMYRILTSNYSWLVQQNTARLREHLFGFVSFWSRQFIRSFMRLLSDLMLAGIIVAVLIWANPLSGLIVAVGVTLFATAIFVFVRPKILEIAALKRKSILMANNISIEAIFGVKEVKMAGAEDEFSALFYEQVSTYAHGDADGQKWVQLPRITLEFFAYAALIGTATLITILDAQSAEISGLVFLYGLSTLRLMPIFSTVVSSLANLMSAFPIIEDLEKLIAVTTLTETAAPKDVVLLPWERIVLEQVSLTYEGSQRSAISDVSLIIEPGKSYGVVGPSGAGKSSLIDLIVGLLAPSKGSVSVDANILKAEERRTWRRRFGYVSQKPFLLDATLRDNIIFGSHSITNQNSEEVKQRISRAIKLAHLEQVVERLPKGLSSRLGEQGILLSGGERQRVAIARALFRGADILILDEATSSLDTLIEQEVASSIRTLHGEVTTIIVSHRLKLVENCDEIWVLNNAELVERGAHSKLMETCDLYHRMVMQIT</sequence>
<dbReference type="EMBL" id="MCGG01000077">
    <property type="protein sequence ID" value="OEJ64163.1"/>
    <property type="molecule type" value="Genomic_DNA"/>
</dbReference>
<feature type="transmembrane region" description="Helical" evidence="9">
    <location>
        <begin position="194"/>
        <end position="213"/>
    </location>
</feature>
<keyword evidence="5" id="KW-0547">Nucleotide-binding</keyword>